<evidence type="ECO:0000313" key="2">
    <source>
        <dbReference type="EMBL" id="PVX84831.1"/>
    </source>
</evidence>
<dbReference type="InterPro" id="IPR022742">
    <property type="entry name" value="Hydrolase_4"/>
</dbReference>
<keyword evidence="2" id="KW-0378">Hydrolase</keyword>
<protein>
    <submittedName>
        <fullName evidence="2">Alpha-beta hydrolase superfamily lysophospholipase</fullName>
    </submittedName>
</protein>
<keyword evidence="3" id="KW-1185">Reference proteome</keyword>
<sequence length="310" mass="34194">MEEHFITRGEDGGKLYLRRKMPAGAADLCPPVLLVHGSTLPGSVAFDLPLDGYSWMDHLARAGRDVWSLDIRGYGSSTVGEAILNSDSPIIVADTEQAIEDLSDAIDYICRERCSQKVDLIGWSWGATVCGVFASRSDRHVRSLALYAPQWLRNTPSPLVTEKTLSQASRIVDPERFLDRWYLGLAPAIQSIVTRAGWKQMLLNALATREGQPMSVPNGSIHDIARFWMAGRPLYQPESIAVSTMVVVGTDDKDTPPDIVQALYGRLGSSSKRIELLEGGTHFLLFEPVREAFFELIEEFLSTVDAGNGE</sequence>
<evidence type="ECO:0000259" key="1">
    <source>
        <dbReference type="Pfam" id="PF12146"/>
    </source>
</evidence>
<dbReference type="InterPro" id="IPR050266">
    <property type="entry name" value="AB_hydrolase_sf"/>
</dbReference>
<dbReference type="SUPFAM" id="SSF53474">
    <property type="entry name" value="alpha/beta-Hydrolases"/>
    <property type="match status" value="1"/>
</dbReference>
<organism evidence="2 3">
    <name type="scientific">Paraburkholderia unamae</name>
    <dbReference type="NCBI Taxonomy" id="219649"/>
    <lineage>
        <taxon>Bacteria</taxon>
        <taxon>Pseudomonadati</taxon>
        <taxon>Pseudomonadota</taxon>
        <taxon>Betaproteobacteria</taxon>
        <taxon>Burkholderiales</taxon>
        <taxon>Burkholderiaceae</taxon>
        <taxon>Paraburkholderia</taxon>
    </lineage>
</organism>
<dbReference type="Pfam" id="PF12146">
    <property type="entry name" value="Hydrolase_4"/>
    <property type="match status" value="1"/>
</dbReference>
<dbReference type="Proteomes" id="UP000245712">
    <property type="component" value="Unassembled WGS sequence"/>
</dbReference>
<accession>A0ABX5KQ99</accession>
<evidence type="ECO:0000313" key="3">
    <source>
        <dbReference type="Proteomes" id="UP000245712"/>
    </source>
</evidence>
<proteinExistence type="predicted"/>
<dbReference type="RefSeq" id="WP_116610516.1">
    <property type="nucleotide sequence ID" value="NZ_CAJZAT010000204.1"/>
</dbReference>
<comment type="caution">
    <text evidence="2">The sequence shown here is derived from an EMBL/GenBank/DDBJ whole genome shotgun (WGS) entry which is preliminary data.</text>
</comment>
<feature type="domain" description="Serine aminopeptidase S33" evidence="1">
    <location>
        <begin position="56"/>
        <end position="288"/>
    </location>
</feature>
<dbReference type="GO" id="GO:0016787">
    <property type="term" value="F:hydrolase activity"/>
    <property type="evidence" value="ECO:0007669"/>
    <property type="project" value="UniProtKB-KW"/>
</dbReference>
<dbReference type="PANTHER" id="PTHR43798">
    <property type="entry name" value="MONOACYLGLYCEROL LIPASE"/>
    <property type="match status" value="1"/>
</dbReference>
<dbReference type="PANTHER" id="PTHR43798:SF5">
    <property type="entry name" value="MONOACYLGLYCEROL LIPASE ABHD6"/>
    <property type="match status" value="1"/>
</dbReference>
<name>A0ABX5KQ99_9BURK</name>
<dbReference type="Gene3D" id="3.40.50.1820">
    <property type="entry name" value="alpha/beta hydrolase"/>
    <property type="match status" value="1"/>
</dbReference>
<gene>
    <name evidence="2" type="ORF">C7402_10474</name>
</gene>
<reference evidence="2 3" key="1">
    <citation type="submission" date="2018-05" db="EMBL/GenBank/DDBJ databases">
        <title>Genomic Encyclopedia of Type Strains, Phase IV (KMG-V): Genome sequencing to study the core and pangenomes of soil and plant-associated prokaryotes.</title>
        <authorList>
            <person name="Whitman W."/>
        </authorList>
    </citation>
    <scope>NUCLEOTIDE SEQUENCE [LARGE SCALE GENOMIC DNA]</scope>
    <source>
        <strain evidence="2 3">SCZa-39</strain>
    </source>
</reference>
<dbReference type="InterPro" id="IPR029058">
    <property type="entry name" value="AB_hydrolase_fold"/>
</dbReference>
<dbReference type="EMBL" id="QEOB01000004">
    <property type="protein sequence ID" value="PVX84831.1"/>
    <property type="molecule type" value="Genomic_DNA"/>
</dbReference>